<dbReference type="SUPFAM" id="SSF53850">
    <property type="entry name" value="Periplasmic binding protein-like II"/>
    <property type="match status" value="1"/>
</dbReference>
<feature type="signal peptide" evidence="2">
    <location>
        <begin position="1"/>
        <end position="24"/>
    </location>
</feature>
<evidence type="ECO:0000256" key="2">
    <source>
        <dbReference type="SAM" id="SignalP"/>
    </source>
</evidence>
<evidence type="ECO:0000313" key="3">
    <source>
        <dbReference type="EMBL" id="MFC4600900.1"/>
    </source>
</evidence>
<keyword evidence="2" id="KW-0732">Signal</keyword>
<dbReference type="RefSeq" id="WP_378100411.1">
    <property type="nucleotide sequence ID" value="NZ_JBHSEP010000020.1"/>
</dbReference>
<dbReference type="EMBL" id="JBHSEP010000020">
    <property type="protein sequence ID" value="MFC4600900.1"/>
    <property type="molecule type" value="Genomic_DNA"/>
</dbReference>
<dbReference type="PANTHER" id="PTHR43649">
    <property type="entry name" value="ARABINOSE-BINDING PROTEIN-RELATED"/>
    <property type="match status" value="1"/>
</dbReference>
<dbReference type="Gene3D" id="3.40.190.10">
    <property type="entry name" value="Periplasmic binding protein-like II"/>
    <property type="match status" value="1"/>
</dbReference>
<dbReference type="Proteomes" id="UP001596028">
    <property type="component" value="Unassembled WGS sequence"/>
</dbReference>
<gene>
    <name evidence="3" type="ORF">ACFO3S_21830</name>
</gene>
<comment type="caution">
    <text evidence="3">The sequence shown here is derived from an EMBL/GenBank/DDBJ whole genome shotgun (WGS) entry which is preliminary data.</text>
</comment>
<dbReference type="PROSITE" id="PS51257">
    <property type="entry name" value="PROKAR_LIPOPROTEIN"/>
    <property type="match status" value="1"/>
</dbReference>
<sequence length="451" mass="49567">MQTGFRKILMWIGAIIVIAGCSNSATEPVGSTQPSSASGGQAASSKANDGEAQTEITVLSWKFDPESDLWNNIVSAFNEKHPNIKVHAVNAPTSEIDQKITSMIAGKQPLDVLFTDSTRNLSFSSKGLLEDLGPYLEKSDIDLENDYYVKSLSDHMYQGKLHGLPILNMSYFVFYNKDLFDAAQVPYPTNDWTIEEFRETALKLTNADKNQYGYNLRPWVGTHFLAWAYAMGGEYFSEDGSEALVTSPGTVAAMQFLKDLVYTDRSAPAPTAQAASQAGGVAFESGNLAMNWSGSWDIAGTEKTPSKWAFNWGVAMPPKGESGSFPIVISNAWGIYSKSPNKDAAWKFIDWWMSDEGQMVLARNGEFPSKKNIALEHAFTHLDEETRSTVFMTVDQGVSRPTQFPAMPRSETTFGARMEEVLASKNSDVAAIMETANQELNQLIKDIAAGK</sequence>
<feature type="compositionally biased region" description="Low complexity" evidence="1">
    <location>
        <begin position="30"/>
        <end position="45"/>
    </location>
</feature>
<evidence type="ECO:0000256" key="1">
    <source>
        <dbReference type="SAM" id="MobiDB-lite"/>
    </source>
</evidence>
<name>A0ABV9FG06_9BACL</name>
<feature type="region of interest" description="Disordered" evidence="1">
    <location>
        <begin position="27"/>
        <end position="50"/>
    </location>
</feature>
<dbReference type="PANTHER" id="PTHR43649:SF12">
    <property type="entry name" value="DIACETYLCHITOBIOSE BINDING PROTEIN DASA"/>
    <property type="match status" value="1"/>
</dbReference>
<keyword evidence="4" id="KW-1185">Reference proteome</keyword>
<organism evidence="3 4">
    <name type="scientific">Cohnella hongkongensis</name>
    <dbReference type="NCBI Taxonomy" id="178337"/>
    <lineage>
        <taxon>Bacteria</taxon>
        <taxon>Bacillati</taxon>
        <taxon>Bacillota</taxon>
        <taxon>Bacilli</taxon>
        <taxon>Bacillales</taxon>
        <taxon>Paenibacillaceae</taxon>
        <taxon>Cohnella</taxon>
    </lineage>
</organism>
<dbReference type="InterPro" id="IPR006059">
    <property type="entry name" value="SBP"/>
</dbReference>
<accession>A0ABV9FG06</accession>
<protein>
    <submittedName>
        <fullName evidence="3">ABC transporter substrate-binding protein</fullName>
    </submittedName>
</protein>
<dbReference type="InterPro" id="IPR050490">
    <property type="entry name" value="Bact_solute-bd_prot1"/>
</dbReference>
<dbReference type="CDD" id="cd13585">
    <property type="entry name" value="PBP2_TMBP_like"/>
    <property type="match status" value="1"/>
</dbReference>
<feature type="chain" id="PRO_5046280606" evidence="2">
    <location>
        <begin position="25"/>
        <end position="451"/>
    </location>
</feature>
<dbReference type="Pfam" id="PF01547">
    <property type="entry name" value="SBP_bac_1"/>
    <property type="match status" value="1"/>
</dbReference>
<reference evidence="4" key="1">
    <citation type="journal article" date="2019" name="Int. J. Syst. Evol. Microbiol.">
        <title>The Global Catalogue of Microorganisms (GCM) 10K type strain sequencing project: providing services to taxonomists for standard genome sequencing and annotation.</title>
        <authorList>
            <consortium name="The Broad Institute Genomics Platform"/>
            <consortium name="The Broad Institute Genome Sequencing Center for Infectious Disease"/>
            <person name="Wu L."/>
            <person name="Ma J."/>
        </authorList>
    </citation>
    <scope>NUCLEOTIDE SEQUENCE [LARGE SCALE GENOMIC DNA]</scope>
    <source>
        <strain evidence="4">CCUG 49571</strain>
    </source>
</reference>
<evidence type="ECO:0000313" key="4">
    <source>
        <dbReference type="Proteomes" id="UP001596028"/>
    </source>
</evidence>
<proteinExistence type="predicted"/>